<dbReference type="PROSITE" id="PS50234">
    <property type="entry name" value="VWFA"/>
    <property type="match status" value="1"/>
</dbReference>
<dbReference type="SUPFAM" id="SSF49478">
    <property type="entry name" value="Cna protein B-type domain"/>
    <property type="match status" value="1"/>
</dbReference>
<evidence type="ECO:0000256" key="1">
    <source>
        <dbReference type="SAM" id="MobiDB-lite"/>
    </source>
</evidence>
<evidence type="ECO:0000259" key="3">
    <source>
        <dbReference type="PROSITE" id="PS50234"/>
    </source>
</evidence>
<comment type="caution">
    <text evidence="5">The sequence shown here is derived from an EMBL/GenBank/DDBJ whole genome shotgun (WGS) entry which is preliminary data.</text>
</comment>
<dbReference type="Pfam" id="PF01345">
    <property type="entry name" value="DUF11"/>
    <property type="match status" value="1"/>
</dbReference>
<dbReference type="Proteomes" id="UP000310636">
    <property type="component" value="Unassembled WGS sequence"/>
</dbReference>
<dbReference type="Pfam" id="PF17892">
    <property type="entry name" value="Cadherin_5"/>
    <property type="match status" value="3"/>
</dbReference>
<keyword evidence="6" id="KW-1185">Reference proteome</keyword>
<dbReference type="Pfam" id="PF17803">
    <property type="entry name" value="Cadherin_4"/>
    <property type="match status" value="3"/>
</dbReference>
<dbReference type="Gene3D" id="2.60.40.10">
    <property type="entry name" value="Immunoglobulins"/>
    <property type="match status" value="2"/>
</dbReference>
<dbReference type="Gene3D" id="2.60.40.1120">
    <property type="entry name" value="Carboxypeptidase-like, regulatory domain"/>
    <property type="match status" value="2"/>
</dbReference>
<dbReference type="PANTHER" id="PTHR43308:SF5">
    <property type="entry name" value="S-LAYER PROTEIN _ PEPTIDOGLYCAN ENDO-BETA-N-ACETYLGLUCOSAMINIDASE"/>
    <property type="match status" value="1"/>
</dbReference>
<evidence type="ECO:0000313" key="5">
    <source>
        <dbReference type="EMBL" id="THF77101.1"/>
    </source>
</evidence>
<evidence type="ECO:0000259" key="4">
    <source>
        <dbReference type="PROSITE" id="PS51272"/>
    </source>
</evidence>
<dbReference type="InterPro" id="IPR051465">
    <property type="entry name" value="Cell_Envelope_Struct_Comp"/>
</dbReference>
<dbReference type="OrthoDB" id="283370at2"/>
<keyword evidence="2" id="KW-0732">Signal</keyword>
<dbReference type="InterPro" id="IPR036465">
    <property type="entry name" value="vWFA_dom_sf"/>
</dbReference>
<dbReference type="PANTHER" id="PTHR43308">
    <property type="entry name" value="OUTER MEMBRANE PROTEIN ALPHA-RELATED"/>
    <property type="match status" value="1"/>
</dbReference>
<dbReference type="InterPro" id="IPR001119">
    <property type="entry name" value="SLH_dom"/>
</dbReference>
<proteinExistence type="predicted"/>
<reference evidence="5 6" key="1">
    <citation type="submission" date="2019-04" db="EMBL/GenBank/DDBJ databases">
        <title>Cohnella sp. nov. isolated from preserved vegetables.</title>
        <authorList>
            <person name="Lin S.-Y."/>
            <person name="Hung M.-H."/>
            <person name="Young C.-C."/>
        </authorList>
    </citation>
    <scope>NUCLEOTIDE SEQUENCE [LARGE SCALE GENOMIC DNA]</scope>
    <source>
        <strain evidence="5 6">CC-MHH1044</strain>
    </source>
</reference>
<feature type="domain" description="VWFA" evidence="3">
    <location>
        <begin position="117"/>
        <end position="398"/>
    </location>
</feature>
<dbReference type="Pfam" id="PF00395">
    <property type="entry name" value="SLH"/>
    <property type="match status" value="2"/>
</dbReference>
<dbReference type="InterPro" id="IPR001434">
    <property type="entry name" value="OmcB-like_DUF11"/>
</dbReference>
<dbReference type="InterPro" id="IPR041690">
    <property type="entry name" value="Cadherin_5"/>
</dbReference>
<name>A0A4S4BRM6_9BACL</name>
<dbReference type="InterPro" id="IPR040853">
    <property type="entry name" value="RapA2_cadherin-like"/>
</dbReference>
<dbReference type="PROSITE" id="PS51272">
    <property type="entry name" value="SLH"/>
    <property type="match status" value="2"/>
</dbReference>
<evidence type="ECO:0000256" key="2">
    <source>
        <dbReference type="SAM" id="SignalP"/>
    </source>
</evidence>
<accession>A0A4S4BRM6</accession>
<feature type="chain" id="PRO_5020868710" evidence="2">
    <location>
        <begin position="34"/>
        <end position="2630"/>
    </location>
</feature>
<protein>
    <submittedName>
        <fullName evidence="5">Tandem-95 repeat protein</fullName>
    </submittedName>
</protein>
<dbReference type="Pfam" id="PF13620">
    <property type="entry name" value="CarboxypepD_reg"/>
    <property type="match status" value="1"/>
</dbReference>
<feature type="region of interest" description="Disordered" evidence="1">
    <location>
        <begin position="285"/>
        <end position="308"/>
    </location>
</feature>
<feature type="signal peptide" evidence="2">
    <location>
        <begin position="1"/>
        <end position="33"/>
    </location>
</feature>
<dbReference type="InterPro" id="IPR013783">
    <property type="entry name" value="Ig-like_fold"/>
</dbReference>
<dbReference type="NCBIfam" id="NF012211">
    <property type="entry name" value="tand_rpt_95"/>
    <property type="match status" value="5"/>
</dbReference>
<dbReference type="Gene3D" id="3.40.50.410">
    <property type="entry name" value="von Willebrand factor, type A domain"/>
    <property type="match status" value="1"/>
</dbReference>
<dbReference type="SUPFAM" id="SSF49464">
    <property type="entry name" value="Carboxypeptidase regulatory domain-like"/>
    <property type="match status" value="2"/>
</dbReference>
<dbReference type="InterPro" id="IPR008969">
    <property type="entry name" value="CarboxyPept-like_regulatory"/>
</dbReference>
<sequence>MKIKGMKRFISVVLSLSLILGAIGLSPIGVASAAASTTANYNQFQVKLTADSVTNTVPSGFGTSGSAGRIWTDKSVTAESDGSFGVTLSALAQEYMTTTTTDTSIGTDGSSSPPAADVTFILDMSTSMGTSGYDIAKPAGQSGNYYRVEAMALAANEAIRTVMNANPKNRVAVHWFGGSASSTHVGTLLEMGSYTLTSGSDYLVYTKSGSTFTIATSANLKKDGNTYSQVSKSLASGTPTQNGIRYGLSKTIADMNALGTRGSEPQRMPYVFVLSDGAASIGQSTWSTLPSTPTNPSSYNNQSGLSGNTSTGSADVAAVTILTGMYMKDLLKTAYSNYNGTATDPKFYTVGLGSEDAIYGTGSAKVYAWAGLDPQNVYANQSSTTYLNGTAKDTYDKIAGSTYGGAGYVNSFVYSNYYTWASNYDLLSGAFGGLAADVEAASSTTSILPLLNIPETGELGSNSETADMTSAIVFVDEIGEGFAVDLSTLRIGSSVATVDNGMSIEDGTAYQFAGYGSKAVIKTVGGVTSLVWYIDAEDMQSHIYRFTDRSNPVAGQYSAPADGSFTLNYNVKPAFTVSPVNVVDTAYYLNSGNDISGAKTAAYFTPPEDSPYYDEFSGTQTTPKSDGIESTAEYVTEESMSSDDKVTMKLGNNGRLDLEMGIVKSGPATVAVNGTITYTVTIYNYTDEDITGLSVTSEGQTQTEVDVPAKSGTEMGSTELIFSTTAPSLEGSVTSGTAVVSGLASNTVTTAVTDIPNELPTVADFTKNGTEDTDVSFAATDFSSKFDDADSADELVKVKVTSLPANGTLKLNGSTVTANQEIAAAALGTLTFTPNTSWNGTTTFGWNGTDGKSYANTAATVTIVIAAANAKPTVADFTKNGTEDTDVLFAATDFSSKFDDSDSADVLVKVKVTSLPEDGALKLDGAAVMANQEIAAIDLDKLTFTPDANWNGQTTFGWNGTDGKSYADADATVTIDIAAVNDKPTVADIAKNGTEDIAVAFATTDFSSKFTDVDGNLTKVKITSLPEHGTLKLDDVDVAANQEIAAADLDKLTFVPDANWSGQATFGWNGSDGTSYADAAATVTIDIAAVNDKPTVADFTVNGTEDNVVTFEKSDFNDKFTDVEGDSMTKVKITSLPGHGTLKLNGGAVAAGQEIDVDDLGTLTFTPDTDWNGTTTFGWNGTDGENYADTAATVTIDIEAVNDKPTVADIAKNGTEDTAVTFAATDFSSKFTDIDGNLTKVKITSLPENGTLKLDGIDVTPNQEIAAADLDKLTFVPDANWSGQATFDWNGSDGASYADTDATVTIDIEAVNDKPTVADITVSGAEDDVVTFEKSDFSSKFTDIEGDSMTKVKVTSLPGHGILKLNGEVVTVGQEIVADDLGTLTFTPDANWNGQTTFGWNGSDGTNYADTAATVTIDIEAVNDKPTVADIAKNGTEDTAVTFAATDFSSKFTDIDTNDALVKVKVTSLPEHGTLKLNAEAVTIGQEIPAADLIKLTFVPNANWNGQTTFGWNGSDGTSYADEAAMVTIDIEAVNDKPTVADIAKTSDGTDVLFAEADFSGKFADVEDQPLTQVKVTSLPEHGTLKLNGVPVTAGQEIPVADLGNLTFTPNAGWNGTTSFGWNGSDGEEYAEVDAQVNITVQQLEGWVGSRGYEVTSPLWVSAPGNPMKLSATTPDSIDKVTATFDFAGGSTPVELKKVGSPSNGVQLWESTTYLLPYTLTAGVYHATFIAYTETAPNEWTPELTEPASKLANNGFKVIKTITVSGNIYDYEQGPGAPIAGAKVTLYDPTGTVKVAETSTDANGNYSFPNVDTKQYLIVVEKQGYGTQKRVVTTLPADPDATVITQDFALVEYDLQLTASPSSIIGDGNSRSLLKAVLRNGSGVELANVPIVFSAGVGTFEKLPGDTSSAQANTVMTNEFGEAYIYYKSEPIEGVISQQIPVTATADDSQRSLYAQEQIIVTFEPTSVNGVIKQDGVAQAGVTVRVVKDFDGDGVIDFAAEAVTDENGNYSIAVPKGNVDYTLQVSKTVVIDGVPAQVTFEQKATVGNITGIGVNYDSNQTVSGVIALKPSAGGSYVIDNNSAIRNSIKVYLKNTTTGVYVGGNATPTAFTLDNGVFNAEIPAGDYELEVRFVVPNAADPDNRALDKEIIINALDDVGTLPIVTVTATGELNIVSELIDPYGTVTDKSSGSPIEGATVTLYYANTPRNIAAVGKTPGTPVTLPKLVGFAPNDNDSPEQLTDINGLYAYMVYPETDYYVVVAKAGYNTYVSPTLEVNWDIVKHDIEMVPYVPSAAVVSPDVAIAISTGQNVVKEGTQSTFVVDYKNESTGTVNSGTITVQLPEGVEVIDAAGGTVNGNTITWDVTNLAGGQAGSYTIKVEWPQLNEAEKEFVIAGEFSVTGSSAADAKANSTAKVKVSSDRFGNLSHQRYIIGMPDGEFKLGNTLTRAELAAIVARLTVNETIDYDLPFSDVRSGHWATNYIRIAVKYGYFSGFADGTFRPDQAITRGELAAVMARFLELNPGKPVSYHFSDTEGNWAGNAIEALYLGNYLTGYSDGTFRANQNIRRDEAVTLINRMLFRGPLEGLAPVFPDVPTTHWAFGEVQEATVSHESIRNSDGSETFVKRIEDDVQ</sequence>
<dbReference type="SUPFAM" id="SSF53300">
    <property type="entry name" value="vWA-like"/>
    <property type="match status" value="1"/>
</dbReference>
<gene>
    <name evidence="5" type="ORF">E6C55_17200</name>
</gene>
<dbReference type="InterPro" id="IPR002035">
    <property type="entry name" value="VWF_A"/>
</dbReference>
<evidence type="ECO:0000313" key="6">
    <source>
        <dbReference type="Proteomes" id="UP000310636"/>
    </source>
</evidence>
<dbReference type="SUPFAM" id="SSF49373">
    <property type="entry name" value="Invasin/intimin cell-adhesion fragments"/>
    <property type="match status" value="1"/>
</dbReference>
<dbReference type="Gene3D" id="2.60.40.3440">
    <property type="match status" value="1"/>
</dbReference>
<feature type="compositionally biased region" description="Low complexity" evidence="1">
    <location>
        <begin position="285"/>
        <end position="303"/>
    </location>
</feature>
<dbReference type="EMBL" id="SSOB01000021">
    <property type="protein sequence ID" value="THF77101.1"/>
    <property type="molecule type" value="Genomic_DNA"/>
</dbReference>
<organism evidence="5 6">
    <name type="scientific">Cohnella fermenti</name>
    <dbReference type="NCBI Taxonomy" id="2565925"/>
    <lineage>
        <taxon>Bacteria</taxon>
        <taxon>Bacillati</taxon>
        <taxon>Bacillota</taxon>
        <taxon>Bacilli</taxon>
        <taxon>Bacillales</taxon>
        <taxon>Paenibacillaceae</taxon>
        <taxon>Cohnella</taxon>
    </lineage>
</organism>
<feature type="domain" description="SLH" evidence="4">
    <location>
        <begin position="2464"/>
        <end position="2527"/>
    </location>
</feature>
<feature type="domain" description="SLH" evidence="4">
    <location>
        <begin position="2529"/>
        <end position="2587"/>
    </location>
</feature>
<dbReference type="InterPro" id="IPR008964">
    <property type="entry name" value="Invasin/intimin_cell_adhesion"/>
</dbReference>